<keyword evidence="4" id="KW-1185">Reference proteome</keyword>
<keyword evidence="2" id="KW-0472">Membrane</keyword>
<dbReference type="RefSeq" id="WP_264486380.1">
    <property type="nucleotide sequence ID" value="NZ_JAPDDT010000002.1"/>
</dbReference>
<feature type="region of interest" description="Disordered" evidence="1">
    <location>
        <begin position="127"/>
        <end position="146"/>
    </location>
</feature>
<accession>A0ABT3GF79</accession>
<evidence type="ECO:0000256" key="2">
    <source>
        <dbReference type="SAM" id="Phobius"/>
    </source>
</evidence>
<name>A0ABT3GF79_9BACT</name>
<proteinExistence type="predicted"/>
<keyword evidence="2" id="KW-1133">Transmembrane helix</keyword>
<evidence type="ECO:0000313" key="3">
    <source>
        <dbReference type="EMBL" id="MCW1922271.1"/>
    </source>
</evidence>
<dbReference type="EMBL" id="JAPDDT010000002">
    <property type="protein sequence ID" value="MCW1922271.1"/>
    <property type="molecule type" value="Genomic_DNA"/>
</dbReference>
<evidence type="ECO:0000313" key="4">
    <source>
        <dbReference type="Proteomes" id="UP001320876"/>
    </source>
</evidence>
<feature type="transmembrane region" description="Helical" evidence="2">
    <location>
        <begin position="31"/>
        <end position="49"/>
    </location>
</feature>
<keyword evidence="2" id="KW-0812">Transmembrane</keyword>
<gene>
    <name evidence="3" type="ORF">OKA05_06880</name>
</gene>
<protein>
    <recommendedName>
        <fullName evidence="5">Zinc ribbon domain-containing protein</fullName>
    </recommendedName>
</protein>
<comment type="caution">
    <text evidence="3">The sequence shown here is derived from an EMBL/GenBank/DDBJ whole genome shotgun (WGS) entry which is preliminary data.</text>
</comment>
<feature type="region of interest" description="Disordered" evidence="1">
    <location>
        <begin position="90"/>
        <end position="111"/>
    </location>
</feature>
<sequence>MEYLLYILPIWCAMSVIGYFIGHSRGAGGDGAILGFLLGPIGWLFALAIPDKRPKCPLCLGALPAVNVVRCLHCGGEIAGKVKIPVAPERSPAANPTIGPRPSVDTSAASPIERKWVDPLDEWEQQERVRQGILPPLGVRDQSDKT</sequence>
<dbReference type="Proteomes" id="UP001320876">
    <property type="component" value="Unassembled WGS sequence"/>
</dbReference>
<evidence type="ECO:0008006" key="5">
    <source>
        <dbReference type="Google" id="ProtNLM"/>
    </source>
</evidence>
<reference evidence="3 4" key="1">
    <citation type="submission" date="2022-10" db="EMBL/GenBank/DDBJ databases">
        <title>Luteolibacter arcticus strain CCTCC AB 2014275, whole genome shotgun sequencing project.</title>
        <authorList>
            <person name="Zhao G."/>
            <person name="Shen L."/>
        </authorList>
    </citation>
    <scope>NUCLEOTIDE SEQUENCE [LARGE SCALE GENOMIC DNA]</scope>
    <source>
        <strain evidence="3 4">CCTCC AB 2014275</strain>
    </source>
</reference>
<feature type="transmembrane region" description="Helical" evidence="2">
    <location>
        <begin position="6"/>
        <end position="22"/>
    </location>
</feature>
<evidence type="ECO:0000256" key="1">
    <source>
        <dbReference type="SAM" id="MobiDB-lite"/>
    </source>
</evidence>
<organism evidence="3 4">
    <name type="scientific">Luteolibacter arcticus</name>
    <dbReference type="NCBI Taxonomy" id="1581411"/>
    <lineage>
        <taxon>Bacteria</taxon>
        <taxon>Pseudomonadati</taxon>
        <taxon>Verrucomicrobiota</taxon>
        <taxon>Verrucomicrobiia</taxon>
        <taxon>Verrucomicrobiales</taxon>
        <taxon>Verrucomicrobiaceae</taxon>
        <taxon>Luteolibacter</taxon>
    </lineage>
</organism>